<organism evidence="2 3">
    <name type="scientific">Jiella mangrovi</name>
    <dbReference type="NCBI Taxonomy" id="2821407"/>
    <lineage>
        <taxon>Bacteria</taxon>
        <taxon>Pseudomonadati</taxon>
        <taxon>Pseudomonadota</taxon>
        <taxon>Alphaproteobacteria</taxon>
        <taxon>Hyphomicrobiales</taxon>
        <taxon>Aurantimonadaceae</taxon>
        <taxon>Jiella</taxon>
    </lineage>
</organism>
<dbReference type="RefSeq" id="WP_209594017.1">
    <property type="nucleotide sequence ID" value="NZ_JAGJCF010000004.1"/>
</dbReference>
<keyword evidence="2" id="KW-0489">Methyltransferase</keyword>
<dbReference type="PANTHER" id="PTHR43861:SF1">
    <property type="entry name" value="TRANS-ACONITATE 2-METHYLTRANSFERASE"/>
    <property type="match status" value="1"/>
</dbReference>
<dbReference type="InterPro" id="IPR013216">
    <property type="entry name" value="Methyltransf_11"/>
</dbReference>
<dbReference type="Pfam" id="PF08241">
    <property type="entry name" value="Methyltransf_11"/>
    <property type="match status" value="1"/>
</dbReference>
<keyword evidence="2" id="KW-0808">Transferase</keyword>
<protein>
    <submittedName>
        <fullName evidence="2">Methyltransferase domain-containing protein</fullName>
    </submittedName>
</protein>
<dbReference type="GO" id="GO:0032259">
    <property type="term" value="P:methylation"/>
    <property type="evidence" value="ECO:0007669"/>
    <property type="project" value="UniProtKB-KW"/>
</dbReference>
<dbReference type="CDD" id="cd02440">
    <property type="entry name" value="AdoMet_MTases"/>
    <property type="match status" value="1"/>
</dbReference>
<accession>A0ABS4BFS6</accession>
<dbReference type="Gene3D" id="3.40.50.150">
    <property type="entry name" value="Vaccinia Virus protein VP39"/>
    <property type="match status" value="1"/>
</dbReference>
<evidence type="ECO:0000313" key="2">
    <source>
        <dbReference type="EMBL" id="MBP0615610.1"/>
    </source>
</evidence>
<name>A0ABS4BFS6_9HYPH</name>
<dbReference type="PANTHER" id="PTHR43861">
    <property type="entry name" value="TRANS-ACONITATE 2-METHYLTRANSFERASE-RELATED"/>
    <property type="match status" value="1"/>
</dbReference>
<sequence length="253" mass="27896">MVRSVLASGTKLVIDGSFYREIGPLLARSDELVRGPEHLLAKESSGSGQTLLDFGCGTGAYRKACERYGFRWTGLNYAEGMAASAHDAARGVNDIIFYDGVRIPAEDGAFDVVFSMQVFEHLTDIPRTFSEISRVLKPGGAIVGSVSQLEQMHDFSTFNFTPYGLKVASQAAGLELEKVYPRFDGLTFLLRRLLIVTRGTNQNSLAGELQPDNAVMREIERYGARIGADEMRINLMKLMFSSHFAFIVRKPGP</sequence>
<gene>
    <name evidence="2" type="ORF">J6595_08465</name>
</gene>
<evidence type="ECO:0000313" key="3">
    <source>
        <dbReference type="Proteomes" id="UP000678276"/>
    </source>
</evidence>
<dbReference type="Proteomes" id="UP000678276">
    <property type="component" value="Unassembled WGS sequence"/>
</dbReference>
<dbReference type="EMBL" id="JAGJCF010000004">
    <property type="protein sequence ID" value="MBP0615610.1"/>
    <property type="molecule type" value="Genomic_DNA"/>
</dbReference>
<keyword evidence="3" id="KW-1185">Reference proteome</keyword>
<dbReference type="InterPro" id="IPR029063">
    <property type="entry name" value="SAM-dependent_MTases_sf"/>
</dbReference>
<evidence type="ECO:0000259" key="1">
    <source>
        <dbReference type="Pfam" id="PF08241"/>
    </source>
</evidence>
<reference evidence="2 3" key="1">
    <citation type="submission" date="2021-04" db="EMBL/GenBank/DDBJ databases">
        <title>Whole genome sequence of Jiella sp. KSK16Y-1.</title>
        <authorList>
            <person name="Tuo L."/>
        </authorList>
    </citation>
    <scope>NUCLEOTIDE SEQUENCE [LARGE SCALE GENOMIC DNA]</scope>
    <source>
        <strain evidence="2 3">KSK16Y-1</strain>
    </source>
</reference>
<dbReference type="SUPFAM" id="SSF53335">
    <property type="entry name" value="S-adenosyl-L-methionine-dependent methyltransferases"/>
    <property type="match status" value="1"/>
</dbReference>
<comment type="caution">
    <text evidence="2">The sequence shown here is derived from an EMBL/GenBank/DDBJ whole genome shotgun (WGS) entry which is preliminary data.</text>
</comment>
<dbReference type="GO" id="GO:0008168">
    <property type="term" value="F:methyltransferase activity"/>
    <property type="evidence" value="ECO:0007669"/>
    <property type="project" value="UniProtKB-KW"/>
</dbReference>
<proteinExistence type="predicted"/>
<feature type="domain" description="Methyltransferase type 11" evidence="1">
    <location>
        <begin position="52"/>
        <end position="143"/>
    </location>
</feature>